<evidence type="ECO:0000256" key="1">
    <source>
        <dbReference type="SAM" id="Coils"/>
    </source>
</evidence>
<feature type="coiled-coil region" evidence="1">
    <location>
        <begin position="284"/>
        <end position="318"/>
    </location>
</feature>
<name>A0A6L2L409_TANCI</name>
<organism evidence="2">
    <name type="scientific">Tanacetum cinerariifolium</name>
    <name type="common">Dalmatian daisy</name>
    <name type="synonym">Chrysanthemum cinerariifolium</name>
    <dbReference type="NCBI Taxonomy" id="118510"/>
    <lineage>
        <taxon>Eukaryota</taxon>
        <taxon>Viridiplantae</taxon>
        <taxon>Streptophyta</taxon>
        <taxon>Embryophyta</taxon>
        <taxon>Tracheophyta</taxon>
        <taxon>Spermatophyta</taxon>
        <taxon>Magnoliopsida</taxon>
        <taxon>eudicotyledons</taxon>
        <taxon>Gunneridae</taxon>
        <taxon>Pentapetalae</taxon>
        <taxon>asterids</taxon>
        <taxon>campanulids</taxon>
        <taxon>Asterales</taxon>
        <taxon>Asteraceae</taxon>
        <taxon>Asteroideae</taxon>
        <taxon>Anthemideae</taxon>
        <taxon>Anthemidinae</taxon>
        <taxon>Tanacetum</taxon>
    </lineage>
</organism>
<dbReference type="AlphaFoldDB" id="A0A6L2L409"/>
<sequence>MRWLVVNVGVAVYWWPVGYGYTIKGLHPELLGSEDTIVDFPEGKVDMDLFNLINVPNHTNVKTRTRPHAANEVPFLTGGGAEDQVQDKVAYEIPPTGNASATGVALETRLEKEVTAMGPKLTKGAAKESTHGGKSLASMGLDAGSLLSMPAAQDPSTATKSLSDPKPLCYVNPLSHLEKDIAQSSKGTTTEILTKDATTAVVNIQVGRDNDCRLDAPDVCQDIVDHIIPSRYFYKLRHLPNADFPDQYNITLARQVAMGLQLRLRFEQEVRLLKSQTKKLKTLLEAEVNIKKSAEAKNAELVKELDSLRAQFSNLQAVFEKFKKYEDDKVEQRCVKMDAHLDKLSVDFDEELYPHMLPVIAGHQWVIGHDLRLAVMKCAKSSEIRQAFADVVSVRLTKGMSKGMKYGIEHEVRDLEDLWAVKEEMLLEDAIAAKISRAKKKKKCMVVCLTHEIGSAHHARSDGIPVSTPTVPQGLAILLVDAATQT</sequence>
<protein>
    <recommendedName>
        <fullName evidence="3">Transposase (Putative), gypsy type</fullName>
    </recommendedName>
</protein>
<gene>
    <name evidence="2" type="ORF">Tci_027957</name>
</gene>
<keyword evidence="1" id="KW-0175">Coiled coil</keyword>
<reference evidence="2" key="1">
    <citation type="journal article" date="2019" name="Sci. Rep.">
        <title>Draft genome of Tanacetum cinerariifolium, the natural source of mosquito coil.</title>
        <authorList>
            <person name="Yamashiro T."/>
            <person name="Shiraishi A."/>
            <person name="Satake H."/>
            <person name="Nakayama K."/>
        </authorList>
    </citation>
    <scope>NUCLEOTIDE SEQUENCE</scope>
</reference>
<evidence type="ECO:0008006" key="3">
    <source>
        <dbReference type="Google" id="ProtNLM"/>
    </source>
</evidence>
<evidence type="ECO:0000313" key="2">
    <source>
        <dbReference type="EMBL" id="GEU55979.1"/>
    </source>
</evidence>
<comment type="caution">
    <text evidence="2">The sequence shown here is derived from an EMBL/GenBank/DDBJ whole genome shotgun (WGS) entry which is preliminary data.</text>
</comment>
<proteinExistence type="predicted"/>
<dbReference type="EMBL" id="BKCJ010003583">
    <property type="protein sequence ID" value="GEU55979.1"/>
    <property type="molecule type" value="Genomic_DNA"/>
</dbReference>
<accession>A0A6L2L409</accession>